<dbReference type="InterPro" id="IPR045881">
    <property type="entry name" value="MNM1-like"/>
</dbReference>
<reference evidence="2 3" key="1">
    <citation type="journal article" date="2014" name="Genome Biol.">
        <title>Transcriptome and methylome profiling reveals relics of genome dominance in the mesopolyploid Brassica oleracea.</title>
        <authorList>
            <person name="Parkin I.A."/>
            <person name="Koh C."/>
            <person name="Tang H."/>
            <person name="Robinson S.J."/>
            <person name="Kagale S."/>
            <person name="Clarke W.E."/>
            <person name="Town C.D."/>
            <person name="Nixon J."/>
            <person name="Krishnakumar V."/>
            <person name="Bidwell S.L."/>
            <person name="Denoeud F."/>
            <person name="Belcram H."/>
            <person name="Links M.G."/>
            <person name="Just J."/>
            <person name="Clarke C."/>
            <person name="Bender T."/>
            <person name="Huebert T."/>
            <person name="Mason A.S."/>
            <person name="Pires J.C."/>
            <person name="Barker G."/>
            <person name="Moore J."/>
            <person name="Walley P.G."/>
            <person name="Manoli S."/>
            <person name="Batley J."/>
            <person name="Edwards D."/>
            <person name="Nelson M.N."/>
            <person name="Wang X."/>
            <person name="Paterson A.H."/>
            <person name="King G."/>
            <person name="Bancroft I."/>
            <person name="Chalhoub B."/>
            <person name="Sharpe A.G."/>
        </authorList>
    </citation>
    <scope>NUCLEOTIDE SEQUENCE</scope>
    <source>
        <strain evidence="2 3">cv. TO1000</strain>
    </source>
</reference>
<evidence type="ECO:0000313" key="3">
    <source>
        <dbReference type="Proteomes" id="UP000032141"/>
    </source>
</evidence>
<dbReference type="Proteomes" id="UP000032141">
    <property type="component" value="Chromosome C7"/>
</dbReference>
<sequence>MNPLNLASTSSPPPVANDLLAKRKRDRPRKDEQENARVTPNLDVNLVGKTVSGVVVGSFDAGYILNVKVDDSDTKLRGIVFARGKVMPVTPSNDVAPNVKMFTKEETKNQSDDDQPLPPDDETMKDVVTDLEISEPMPMAKLRLVWWSFFPAPETKTMVTGQENLVLAQKEQEKLPGEGRGFDLMAEEPVCIGEKVPHGLQLELGNKSILSGNDNNNVGSEMESDPRSSVSKSGVIAKLFEGEPKKVECAMEEEASPSVQ</sequence>
<evidence type="ECO:0008006" key="4">
    <source>
        <dbReference type="Google" id="ProtNLM"/>
    </source>
</evidence>
<dbReference type="Gramene" id="Bo7g107620.1">
    <property type="protein sequence ID" value="Bo7g107620.1"/>
    <property type="gene ID" value="Bo7g107620"/>
</dbReference>
<dbReference type="HOGENOM" id="CLU_060018_0_0_1"/>
<dbReference type="STRING" id="109376.A0A0D3DFB4"/>
<name>A0A0D3DFB4_BRAOL</name>
<reference evidence="2" key="2">
    <citation type="submission" date="2015-03" db="UniProtKB">
        <authorList>
            <consortium name="EnsemblPlants"/>
        </authorList>
    </citation>
    <scope>IDENTIFICATION</scope>
</reference>
<evidence type="ECO:0000313" key="2">
    <source>
        <dbReference type="EnsemblPlants" id="Bo7g107620.1"/>
    </source>
</evidence>
<dbReference type="PANTHER" id="PTHR34682:SF9">
    <property type="entry name" value="AT HOOK MOTIF-CONTAINING PROTEIN"/>
    <property type="match status" value="1"/>
</dbReference>
<accession>A0A0D3DFB4</accession>
<feature type="region of interest" description="Disordered" evidence="1">
    <location>
        <begin position="1"/>
        <end position="38"/>
    </location>
</feature>
<feature type="region of interest" description="Disordered" evidence="1">
    <location>
        <begin position="211"/>
        <end position="233"/>
    </location>
</feature>
<keyword evidence="3" id="KW-1185">Reference proteome</keyword>
<protein>
    <recommendedName>
        <fullName evidence="4">AT hook motif-containing protein</fullName>
    </recommendedName>
</protein>
<dbReference type="AlphaFoldDB" id="A0A0D3DFB4"/>
<dbReference type="eggNOG" id="KOG1347">
    <property type="taxonomic scope" value="Eukaryota"/>
</dbReference>
<organism evidence="2 3">
    <name type="scientific">Brassica oleracea var. oleracea</name>
    <dbReference type="NCBI Taxonomy" id="109376"/>
    <lineage>
        <taxon>Eukaryota</taxon>
        <taxon>Viridiplantae</taxon>
        <taxon>Streptophyta</taxon>
        <taxon>Embryophyta</taxon>
        <taxon>Tracheophyta</taxon>
        <taxon>Spermatophyta</taxon>
        <taxon>Magnoliopsida</taxon>
        <taxon>eudicotyledons</taxon>
        <taxon>Gunneridae</taxon>
        <taxon>Pentapetalae</taxon>
        <taxon>rosids</taxon>
        <taxon>malvids</taxon>
        <taxon>Brassicales</taxon>
        <taxon>Brassicaceae</taxon>
        <taxon>Brassiceae</taxon>
        <taxon>Brassica</taxon>
    </lineage>
</organism>
<dbReference type="PANTHER" id="PTHR34682">
    <property type="entry name" value="AT HOOK MOTIF-CONTAINING PROTEIN"/>
    <property type="match status" value="1"/>
</dbReference>
<feature type="compositionally biased region" description="Polar residues" evidence="1">
    <location>
        <begin position="1"/>
        <end position="10"/>
    </location>
</feature>
<dbReference type="OMA" id="PKKVECA"/>
<dbReference type="EnsemblPlants" id="Bo7g107620.1">
    <property type="protein sequence ID" value="Bo7g107620.1"/>
    <property type="gene ID" value="Bo7g107620"/>
</dbReference>
<evidence type="ECO:0000256" key="1">
    <source>
        <dbReference type="SAM" id="MobiDB-lite"/>
    </source>
</evidence>
<proteinExistence type="predicted"/>